<evidence type="ECO:0000313" key="3">
    <source>
        <dbReference type="Proteomes" id="UP000515800"/>
    </source>
</evidence>
<dbReference type="RefSeq" id="WP_187528815.1">
    <property type="nucleotide sequence ID" value="NZ_CP060724.1"/>
</dbReference>
<dbReference type="Proteomes" id="UP000515800">
    <property type="component" value="Chromosome"/>
</dbReference>
<evidence type="ECO:0000313" key="2">
    <source>
        <dbReference type="EMBL" id="QNN74980.1"/>
    </source>
</evidence>
<name>A0A7G9T4F5_9LACO</name>
<gene>
    <name evidence="2" type="ORF">H9L19_06215</name>
</gene>
<dbReference type="KEGG" id="wdi:H9L19_06215"/>
<protein>
    <submittedName>
        <fullName evidence="2">Uncharacterized protein</fullName>
    </submittedName>
</protein>
<keyword evidence="3" id="KW-1185">Reference proteome</keyword>
<keyword evidence="1" id="KW-1133">Transmembrane helix</keyword>
<feature type="transmembrane region" description="Helical" evidence="1">
    <location>
        <begin position="44"/>
        <end position="61"/>
    </location>
</feature>
<reference evidence="2 3" key="1">
    <citation type="submission" date="2020-08" db="EMBL/GenBank/DDBJ databases">
        <title>Genome sequence of Weissella diestrammenae KACC 16890T.</title>
        <authorList>
            <person name="Hyun D.-W."/>
            <person name="Bae J.-W."/>
        </authorList>
    </citation>
    <scope>NUCLEOTIDE SEQUENCE [LARGE SCALE GENOMIC DNA]</scope>
    <source>
        <strain evidence="2 3">KACC 16890</strain>
    </source>
</reference>
<dbReference type="EMBL" id="CP060724">
    <property type="protein sequence ID" value="QNN74980.1"/>
    <property type="molecule type" value="Genomic_DNA"/>
</dbReference>
<dbReference type="AlphaFoldDB" id="A0A7G9T4F5"/>
<organism evidence="2 3">
    <name type="scientific">Weissella diestrammenae</name>
    <dbReference type="NCBI Taxonomy" id="1162633"/>
    <lineage>
        <taxon>Bacteria</taxon>
        <taxon>Bacillati</taxon>
        <taxon>Bacillota</taxon>
        <taxon>Bacilli</taxon>
        <taxon>Lactobacillales</taxon>
        <taxon>Lactobacillaceae</taxon>
        <taxon>Weissella</taxon>
    </lineage>
</organism>
<evidence type="ECO:0000256" key="1">
    <source>
        <dbReference type="SAM" id="Phobius"/>
    </source>
</evidence>
<accession>A0A7G9T4F5</accession>
<keyword evidence="1" id="KW-0812">Transmembrane</keyword>
<keyword evidence="1" id="KW-0472">Membrane</keyword>
<sequence length="226" mass="24704">MTVFGILLLLIALVTSIVLAVKLNKNKVKKVNDMNKQDKRTLTIALIFLIIGILFVSIDSSNSNKSATKPSINKREKVSDRQIISKFNELIANHLSEDQGFATGKLDENGKALPEGETREPNTNFAWSTTINKIAYYDAGGTNGIKIYLTADAANVLNKPGILAVAKQAQFAAASQIFIDYRLVNFFDLSTKDNPSLPFSVVCDQSGKEIGRSSALDKSLTLDSFK</sequence>
<proteinExistence type="predicted"/>